<sequence length="1331" mass="132896">MAEAGLPPHGSDATRPTNTAMSALAQLAQGRELGRSVGPLIQLLLDQGTPHLARSAAYDALIAGGLSDEDWHRVGMCLPGDIGRADPGVSARALQALAALPPHLLVEVLGAQGGRVAAQLGAVISAGAPLPAVAALDALARVSAQPALAAAGAASAPLTAALYEAWEAAAAALLGADGSVAAAAAVALADLLERGAEEVRSGGLGSSHVGGAAGPGGFLPDGAPPPILARMGSFRSAPDTPRSARSGGGTQPGGPPAPPGGVAPLGGFLAAVAFHVRPRLVRALPGILARARRLAPVPQASVPRLLAALALAAEMAEEEEAARAGAGSLTEPAASLALAPPRAGGVAQSVAALCVEWLASPHAAVVLAAAAALLRLEAESRAPPAAVAAAAPRAVAALLATLDSPARGSPGAAPATDGASSTPAGHADPAAPQVTSVALGFLARMPPLQQASLFGRAFPRLATLPRGDDRVRALVSLWASVLGHDWAAQHAGAGRGRKGAPPPPPQLQQLLADGRLKEWVAGAPGAAAPFREELVAALLYVLLTHDRVAGGFADARADKGAGGAVGEAAALQALLSAVEWLGAAVTALKGTKPCLGWGRMASAASPGASAVVDLWLQLLLAALRVAAGVERALAVREPPPPAAGQTAAGQPGGDAAGAVQTGPQALVGLHRRTAALAQDVQGLLLQIASNWRALNAPVQARAVWICAFHLQLQSALDASWTSLVDAVHGLLSDAHSQDSAGHLAAVREGTLSAKVGAQRDVSVAGQNVEVALLCLEHLAALLVDNHKDELVGQLAPVASLLEKLVGLELEACGSRIPGLRARLGRVRAALLPVATSGRKKAAAEAGGGGERALGRLGAPVETSAGPDGAPAAAPAQPSVVALRPAPGQVESAAYPVSLPANGALFHTAPARRARGLLQALQAAVWRGDAPSAGGDDAASNGAGPPSLPALADLLDVLGGGDVDSSTRGGAPSALRPSCREREVTGGHSPLGLFVRVEPSPAARSLTVHVRAQNRTLDELRGVEVELALGGPLGGGALLAFPLKPLAPGGKTAWSATRTVSGFGWPVVAASIKLPLKVSLGSPVIRCCPLSISPLVLLNPPTHAVSPVQFYQRWQALPYGLSVQGSLQTPGPAGLSALFAAFAASGTLECVIKSVTPGHGVHAAFHGTSWDGDVVACLLTGLGAGIECSPAGAPILRFTIRSESQAVMDQLAGQEGELLEVLSGGLAVPVADDLALAGASVAPPAIVKTAAPATTPAAAPTQPESSTYSFLRGVTARTFAVEESEPAQAVDGAAALDLEPAAALALARRLDDAAVAAWRRLRETRRLQAATV</sequence>
<reference evidence="2" key="1">
    <citation type="submission" date="2015-08" db="EMBL/GenBank/DDBJ databases">
        <authorList>
            <person name="Babu N.S."/>
            <person name="Beckwith C.J."/>
            <person name="Beseler K.G."/>
            <person name="Brison A."/>
            <person name="Carone J.V."/>
            <person name="Caskin T.P."/>
            <person name="Diamond M."/>
            <person name="Durham M.E."/>
            <person name="Foxe J.M."/>
            <person name="Go M."/>
            <person name="Henderson B.A."/>
            <person name="Jones I.B."/>
            <person name="McGettigan J.A."/>
            <person name="Micheletti S.J."/>
            <person name="Nasrallah M.E."/>
            <person name="Ortiz D."/>
            <person name="Piller C.R."/>
            <person name="Privatt S.R."/>
            <person name="Schneider S.L."/>
            <person name="Sharp S."/>
            <person name="Smith T.C."/>
            <person name="Stanton J.D."/>
            <person name="Ullery H.E."/>
            <person name="Wilson R.J."/>
            <person name="Serrano M.G."/>
            <person name="Buck G."/>
            <person name="Lee V."/>
            <person name="Wang Y."/>
            <person name="Carvalho R."/>
            <person name="Voegtly L."/>
            <person name="Shi R."/>
            <person name="Duckworth R."/>
            <person name="Johnson A."/>
            <person name="Loviza R."/>
            <person name="Walstead R."/>
            <person name="Shah Z."/>
            <person name="Kiflezghi M."/>
            <person name="Wade K."/>
            <person name="Ball S.L."/>
            <person name="Bradley K.W."/>
            <person name="Asai D.J."/>
            <person name="Bowman C.A."/>
            <person name="Russell D.A."/>
            <person name="Pope W.H."/>
            <person name="Jacobs-Sera D."/>
            <person name="Hendrix R.W."/>
            <person name="Hatfull G.F."/>
        </authorList>
    </citation>
    <scope>NUCLEOTIDE SEQUENCE</scope>
</reference>
<dbReference type="PANTHER" id="PTHR36029:SF1">
    <property type="entry name" value="PROTEIN TPLATE"/>
    <property type="match status" value="1"/>
</dbReference>
<dbReference type="InterPro" id="IPR037501">
    <property type="entry name" value="TPLATE"/>
</dbReference>
<dbReference type="PANTHER" id="PTHR36029">
    <property type="entry name" value="TSET COMPLEX MEMBER TSTA"/>
    <property type="match status" value="1"/>
</dbReference>
<name>A0A1D2A0E1_AUXPR</name>
<evidence type="ECO:0000313" key="2">
    <source>
        <dbReference type="EMBL" id="JAT72455.1"/>
    </source>
</evidence>
<protein>
    <submittedName>
        <fullName evidence="2">Uncharacterized protein</fullName>
    </submittedName>
</protein>
<feature type="region of interest" description="Disordered" evidence="1">
    <location>
        <begin position="841"/>
        <end position="877"/>
    </location>
</feature>
<accession>A0A1D2A0E1</accession>
<dbReference type="GO" id="GO:0006897">
    <property type="term" value="P:endocytosis"/>
    <property type="evidence" value="ECO:0007669"/>
    <property type="project" value="InterPro"/>
</dbReference>
<feature type="region of interest" description="Disordered" evidence="1">
    <location>
        <begin position="637"/>
        <end position="657"/>
    </location>
</feature>
<feature type="region of interest" description="Disordered" evidence="1">
    <location>
        <begin position="406"/>
        <end position="430"/>
    </location>
</feature>
<evidence type="ECO:0000256" key="1">
    <source>
        <dbReference type="SAM" id="MobiDB-lite"/>
    </source>
</evidence>
<organism evidence="2">
    <name type="scientific">Auxenochlorella protothecoides</name>
    <name type="common">Green microalga</name>
    <name type="synonym">Chlorella protothecoides</name>
    <dbReference type="NCBI Taxonomy" id="3075"/>
    <lineage>
        <taxon>Eukaryota</taxon>
        <taxon>Viridiplantae</taxon>
        <taxon>Chlorophyta</taxon>
        <taxon>core chlorophytes</taxon>
        <taxon>Trebouxiophyceae</taxon>
        <taxon>Chlorellales</taxon>
        <taxon>Chlorellaceae</taxon>
        <taxon>Auxenochlorella</taxon>
    </lineage>
</organism>
<gene>
    <name evidence="2" type="ORF">g.53495</name>
</gene>
<feature type="compositionally biased region" description="Low complexity" evidence="1">
    <location>
        <begin position="406"/>
        <end position="415"/>
    </location>
</feature>
<feature type="region of interest" description="Disordered" evidence="1">
    <location>
        <begin position="229"/>
        <end position="261"/>
    </location>
</feature>
<dbReference type="EMBL" id="GDKF01006167">
    <property type="protein sequence ID" value="JAT72455.1"/>
    <property type="molecule type" value="Transcribed_RNA"/>
</dbReference>
<feature type="region of interest" description="Disordered" evidence="1">
    <location>
        <begin position="958"/>
        <end position="982"/>
    </location>
</feature>
<proteinExistence type="predicted"/>
<feature type="compositionally biased region" description="Low complexity" evidence="1">
    <location>
        <begin position="854"/>
        <end position="877"/>
    </location>
</feature>